<dbReference type="GO" id="GO:0008168">
    <property type="term" value="F:methyltransferase activity"/>
    <property type="evidence" value="ECO:0007669"/>
    <property type="project" value="UniProtKB-KW"/>
</dbReference>
<dbReference type="CDD" id="cd02440">
    <property type="entry name" value="AdoMet_MTases"/>
    <property type="match status" value="1"/>
</dbReference>
<dbReference type="HOGENOM" id="CLU_056435_5_3_11"/>
<name>B2HSR2_MYCMM</name>
<dbReference type="SUPFAM" id="SSF53335">
    <property type="entry name" value="S-adenosyl-L-methionine-dependent methyltransferases"/>
    <property type="match status" value="1"/>
</dbReference>
<keyword evidence="2 5" id="KW-0808">Transferase</keyword>
<dbReference type="InterPro" id="IPR041698">
    <property type="entry name" value="Methyltransf_25"/>
</dbReference>
<evidence type="ECO:0000313" key="6">
    <source>
        <dbReference type="Proteomes" id="UP000001190"/>
    </source>
</evidence>
<protein>
    <submittedName>
        <fullName evidence="5">Methyltransferase</fullName>
    </submittedName>
</protein>
<dbReference type="EMBL" id="CP000854">
    <property type="protein sequence ID" value="ACC41086.1"/>
    <property type="molecule type" value="Genomic_DNA"/>
</dbReference>
<evidence type="ECO:0000256" key="3">
    <source>
        <dbReference type="ARBA" id="ARBA00022691"/>
    </source>
</evidence>
<reference evidence="5 6" key="1">
    <citation type="journal article" date="2008" name="Genome Res.">
        <title>Insights from the complete genome sequence of Mycobacterium marinum on the evolution of Mycobacterium tuberculosis.</title>
        <authorList>
            <person name="Stinear T.P."/>
            <person name="Seemann T."/>
            <person name="Harrison P.F."/>
            <person name="Jenkin G.A."/>
            <person name="Davies J.K."/>
            <person name="Johnson P.D."/>
            <person name="Abdellah Z."/>
            <person name="Arrowsmith C."/>
            <person name="Chillingworth T."/>
            <person name="Churcher C."/>
            <person name="Clarke K."/>
            <person name="Cronin A."/>
            <person name="Davis P."/>
            <person name="Goodhead I."/>
            <person name="Holroyd N."/>
            <person name="Jagels K."/>
            <person name="Lord A."/>
            <person name="Moule S."/>
            <person name="Mungall K."/>
            <person name="Norbertczak H."/>
            <person name="Quail M.A."/>
            <person name="Rabbinowitsch E."/>
            <person name="Walker D."/>
            <person name="White B."/>
            <person name="Whitehead S."/>
            <person name="Small P.L."/>
            <person name="Brosch R."/>
            <person name="Ramakrishnan L."/>
            <person name="Fischbach M.A."/>
            <person name="Parkhill J."/>
            <person name="Cole S.T."/>
        </authorList>
    </citation>
    <scope>NUCLEOTIDE SEQUENCE [LARGE SCALE GENOMIC DNA]</scope>
    <source>
        <strain evidence="6">ATCC BAA-535 / M</strain>
    </source>
</reference>
<keyword evidence="6" id="KW-1185">Reference proteome</keyword>
<dbReference type="Proteomes" id="UP000001190">
    <property type="component" value="Chromosome"/>
</dbReference>
<dbReference type="Pfam" id="PF13649">
    <property type="entry name" value="Methyltransf_25"/>
    <property type="match status" value="1"/>
</dbReference>
<feature type="domain" description="Methyltransferase" evidence="4">
    <location>
        <begin position="80"/>
        <end position="168"/>
    </location>
</feature>
<dbReference type="AlphaFoldDB" id="B2HSR2"/>
<organism evidence="5 6">
    <name type="scientific">Mycobacterium marinum (strain ATCC BAA-535 / M)</name>
    <dbReference type="NCBI Taxonomy" id="216594"/>
    <lineage>
        <taxon>Bacteria</taxon>
        <taxon>Bacillati</taxon>
        <taxon>Actinomycetota</taxon>
        <taxon>Actinomycetes</taxon>
        <taxon>Mycobacteriales</taxon>
        <taxon>Mycobacteriaceae</taxon>
        <taxon>Mycobacterium</taxon>
        <taxon>Mycobacterium ulcerans group</taxon>
    </lineage>
</organism>
<evidence type="ECO:0000256" key="1">
    <source>
        <dbReference type="ARBA" id="ARBA00022603"/>
    </source>
</evidence>
<dbReference type="eggNOG" id="COG2264">
    <property type="taxonomic scope" value="Bacteria"/>
</dbReference>
<gene>
    <name evidence="5" type="ordered locus">MMAR_2640</name>
</gene>
<dbReference type="KEGG" id="mmi:MMAR_2640"/>
<keyword evidence="3" id="KW-0949">S-adenosyl-L-methionine</keyword>
<proteinExistence type="predicted"/>
<dbReference type="STRING" id="216594.MMAR_2640"/>
<dbReference type="PANTHER" id="PTHR43464">
    <property type="entry name" value="METHYLTRANSFERASE"/>
    <property type="match status" value="1"/>
</dbReference>
<dbReference type="PANTHER" id="PTHR43464:SF19">
    <property type="entry name" value="UBIQUINONE BIOSYNTHESIS O-METHYLTRANSFERASE, MITOCHONDRIAL"/>
    <property type="match status" value="1"/>
</dbReference>
<accession>B2HSR2</accession>
<evidence type="ECO:0000256" key="2">
    <source>
        <dbReference type="ARBA" id="ARBA00022679"/>
    </source>
</evidence>
<dbReference type="Gene3D" id="3.40.50.150">
    <property type="entry name" value="Vaccinia Virus protein VP39"/>
    <property type="match status" value="1"/>
</dbReference>
<keyword evidence="1 5" id="KW-0489">Methyltransferase</keyword>
<evidence type="ECO:0000313" key="5">
    <source>
        <dbReference type="EMBL" id="ACC41086.1"/>
    </source>
</evidence>
<sequence>MSRTAERADRLSIRYPVCSPTAQVRRSCRGRRMVARVAESDRRRWDRRYASLGPAAVSAARPPALLQAHLKLVPTAGRALDLGCGQGLGAVWLARRGLDVLGLDISPVAIAQARDLAERSGVSARCCFDVVDLDDGLPDGPPVDVIVCHNFRDRRLDAAIIDRLAPGGLVALVALSEVGAAAGTYRAAPGELSAAFAELDPIAAGEGDGRAWLLARA</sequence>
<evidence type="ECO:0000259" key="4">
    <source>
        <dbReference type="Pfam" id="PF13649"/>
    </source>
</evidence>
<dbReference type="InterPro" id="IPR029063">
    <property type="entry name" value="SAM-dependent_MTases_sf"/>
</dbReference>
<dbReference type="GO" id="GO:0032259">
    <property type="term" value="P:methylation"/>
    <property type="evidence" value="ECO:0007669"/>
    <property type="project" value="UniProtKB-KW"/>
</dbReference>